<organism evidence="3 4">
    <name type="scientific">Skeletonema marinoi</name>
    <dbReference type="NCBI Taxonomy" id="267567"/>
    <lineage>
        <taxon>Eukaryota</taxon>
        <taxon>Sar</taxon>
        <taxon>Stramenopiles</taxon>
        <taxon>Ochrophyta</taxon>
        <taxon>Bacillariophyta</taxon>
        <taxon>Coscinodiscophyceae</taxon>
        <taxon>Thalassiosirophycidae</taxon>
        <taxon>Thalassiosirales</taxon>
        <taxon>Skeletonemataceae</taxon>
        <taxon>Skeletonema</taxon>
        <taxon>Skeletonema marinoi-dohrnii complex</taxon>
    </lineage>
</organism>
<sequence length="283" mass="30520">MTTSSAARVILLLTAALYSVESLATVNALTFRIPSTAPSTTHLSARQPQSGDWTDDTKSSRHNSDVTEYLPPWRNHDGMKDFNKDVAQHFSGSQANPNKAAPFSSFSDATPQDNVSPLLIPGKKIPRGGGAVSNSGGGASLLLKNIKWPLRNDPAGPAPEFPLLVTRIAVTILSTISTWYLHIFNGYSPVLASSATTLLVSMCLDRRLGQAAFCGSFAGMSGGHLVPNISMALLLGSLTSASYEMLIHIRNSFLGLEGVLGQQRSWLRRLWRNIKISSLWVKS</sequence>
<evidence type="ECO:0000256" key="1">
    <source>
        <dbReference type="SAM" id="MobiDB-lite"/>
    </source>
</evidence>
<evidence type="ECO:0000256" key="2">
    <source>
        <dbReference type="SAM" id="SignalP"/>
    </source>
</evidence>
<dbReference type="EMBL" id="JATAAI010000016">
    <property type="protein sequence ID" value="KAK1740274.1"/>
    <property type="molecule type" value="Genomic_DNA"/>
</dbReference>
<dbReference type="Proteomes" id="UP001224775">
    <property type="component" value="Unassembled WGS sequence"/>
</dbReference>
<protein>
    <recommendedName>
        <fullName evidence="5">Peptidase S54 rhomboid domain-containing protein</fullName>
    </recommendedName>
</protein>
<evidence type="ECO:0000313" key="3">
    <source>
        <dbReference type="EMBL" id="KAK1740274.1"/>
    </source>
</evidence>
<evidence type="ECO:0000313" key="4">
    <source>
        <dbReference type="Proteomes" id="UP001224775"/>
    </source>
</evidence>
<keyword evidence="2" id="KW-0732">Signal</keyword>
<name>A0AAD8Y5U9_9STRA</name>
<keyword evidence="4" id="KW-1185">Reference proteome</keyword>
<feature type="signal peptide" evidence="2">
    <location>
        <begin position="1"/>
        <end position="22"/>
    </location>
</feature>
<comment type="caution">
    <text evidence="3">The sequence shown here is derived from an EMBL/GenBank/DDBJ whole genome shotgun (WGS) entry which is preliminary data.</text>
</comment>
<accession>A0AAD8Y5U9</accession>
<feature type="chain" id="PRO_5042051325" description="Peptidase S54 rhomboid domain-containing protein" evidence="2">
    <location>
        <begin position="23"/>
        <end position="283"/>
    </location>
</feature>
<feature type="compositionally biased region" description="Basic and acidic residues" evidence="1">
    <location>
        <begin position="55"/>
        <end position="65"/>
    </location>
</feature>
<feature type="region of interest" description="Disordered" evidence="1">
    <location>
        <begin position="89"/>
        <end position="109"/>
    </location>
</feature>
<reference evidence="3" key="1">
    <citation type="submission" date="2023-06" db="EMBL/GenBank/DDBJ databases">
        <title>Survivors Of The Sea: Transcriptome response of Skeletonema marinoi to long-term dormancy.</title>
        <authorList>
            <person name="Pinder M.I.M."/>
            <person name="Kourtchenko O."/>
            <person name="Robertson E.K."/>
            <person name="Larsson T."/>
            <person name="Maumus F."/>
            <person name="Osuna-Cruz C.M."/>
            <person name="Vancaester E."/>
            <person name="Stenow R."/>
            <person name="Vandepoele K."/>
            <person name="Ploug H."/>
            <person name="Bruchert V."/>
            <person name="Godhe A."/>
            <person name="Topel M."/>
        </authorList>
    </citation>
    <scope>NUCLEOTIDE SEQUENCE</scope>
    <source>
        <strain evidence="3">R05AC</strain>
    </source>
</reference>
<feature type="region of interest" description="Disordered" evidence="1">
    <location>
        <begin position="38"/>
        <end position="73"/>
    </location>
</feature>
<proteinExistence type="predicted"/>
<gene>
    <name evidence="3" type="ORF">QTG54_009224</name>
</gene>
<evidence type="ECO:0008006" key="5">
    <source>
        <dbReference type="Google" id="ProtNLM"/>
    </source>
</evidence>
<dbReference type="AlphaFoldDB" id="A0AAD8Y5U9"/>
<feature type="compositionally biased region" description="Polar residues" evidence="1">
    <location>
        <begin position="38"/>
        <end position="52"/>
    </location>
</feature>